<reference evidence="3" key="1">
    <citation type="journal article" date="2019" name="Int. J. Syst. Evol. Microbiol.">
        <title>The Global Catalogue of Microorganisms (GCM) 10K type strain sequencing project: providing services to taxonomists for standard genome sequencing and annotation.</title>
        <authorList>
            <consortium name="The Broad Institute Genomics Platform"/>
            <consortium name="The Broad Institute Genome Sequencing Center for Infectious Disease"/>
            <person name="Wu L."/>
            <person name="Ma J."/>
        </authorList>
    </citation>
    <scope>NUCLEOTIDE SEQUENCE [LARGE SCALE GENOMIC DNA]</scope>
    <source>
        <strain evidence="3">CGMCC 1.12664</strain>
    </source>
</reference>
<organism evidence="2 3">
    <name type="scientific">Primorskyibacter flagellatus</name>
    <dbReference type="NCBI Taxonomy" id="1387277"/>
    <lineage>
        <taxon>Bacteria</taxon>
        <taxon>Pseudomonadati</taxon>
        <taxon>Pseudomonadota</taxon>
        <taxon>Alphaproteobacteria</taxon>
        <taxon>Rhodobacterales</taxon>
        <taxon>Roseobacteraceae</taxon>
        <taxon>Primorskyibacter</taxon>
    </lineage>
</organism>
<evidence type="ECO:0000259" key="1">
    <source>
        <dbReference type="Pfam" id="PF18546"/>
    </source>
</evidence>
<accession>A0A916ZW42</accession>
<name>A0A916ZW42_9RHOB</name>
<sequence length="170" mass="18287">MGQSDDIGKLAAPDNGIDRENFLNSMVGALCETIEDVVGIEEAEAFIGLVGRRIGNSDVAQILDRDDADPRAVAEHLKAFKARIGGDFRVESVDGSRIEFSNCRCPFGAQAEGRPSLCMMTTNVFGRIAANATGYARVSVRESISRGQGRCLVSVQLAHTDDEDGQEFFG</sequence>
<dbReference type="EMBL" id="BMFJ01000001">
    <property type="protein sequence ID" value="GGE16481.1"/>
    <property type="molecule type" value="Genomic_DNA"/>
</dbReference>
<gene>
    <name evidence="2" type="ORF">GCM10011360_01530</name>
</gene>
<evidence type="ECO:0000313" key="3">
    <source>
        <dbReference type="Proteomes" id="UP000612855"/>
    </source>
</evidence>
<evidence type="ECO:0000313" key="2">
    <source>
        <dbReference type="EMBL" id="GGE16481.1"/>
    </source>
</evidence>
<comment type="caution">
    <text evidence="2">The sequence shown here is derived from an EMBL/GenBank/DDBJ whole genome shotgun (WGS) entry which is preliminary data.</text>
</comment>
<dbReference type="AlphaFoldDB" id="A0A916ZW42"/>
<protein>
    <submittedName>
        <fullName evidence="2">Transcriptional regulator</fullName>
    </submittedName>
</protein>
<dbReference type="Proteomes" id="UP000612855">
    <property type="component" value="Unassembled WGS sequence"/>
</dbReference>
<dbReference type="Pfam" id="PF18546">
    <property type="entry name" value="MetOD1"/>
    <property type="match status" value="1"/>
</dbReference>
<dbReference type="RefSeq" id="WP_188475730.1">
    <property type="nucleotide sequence ID" value="NZ_BMFJ01000001.1"/>
</dbReference>
<feature type="domain" description="Metanogen output" evidence="1">
    <location>
        <begin position="30"/>
        <end position="155"/>
    </location>
</feature>
<proteinExistence type="predicted"/>
<keyword evidence="3" id="KW-1185">Reference proteome</keyword>
<dbReference type="InterPro" id="IPR041359">
    <property type="entry name" value="MetOD1"/>
</dbReference>